<dbReference type="EMBL" id="JANPWB010000007">
    <property type="protein sequence ID" value="KAJ1170597.1"/>
    <property type="molecule type" value="Genomic_DNA"/>
</dbReference>
<name>A0AAV7T3M2_PLEWA</name>
<dbReference type="Proteomes" id="UP001066276">
    <property type="component" value="Chromosome 4_1"/>
</dbReference>
<comment type="caution">
    <text evidence="2">The sequence shown here is derived from an EMBL/GenBank/DDBJ whole genome shotgun (WGS) entry which is preliminary data.</text>
</comment>
<feature type="region of interest" description="Disordered" evidence="1">
    <location>
        <begin position="54"/>
        <end position="91"/>
    </location>
</feature>
<protein>
    <submittedName>
        <fullName evidence="2">Uncharacterized protein</fullName>
    </submittedName>
</protein>
<accession>A0AAV7T3M2</accession>
<reference evidence="2" key="1">
    <citation type="journal article" date="2022" name="bioRxiv">
        <title>Sequencing and chromosome-scale assembly of the giantPleurodeles waltlgenome.</title>
        <authorList>
            <person name="Brown T."/>
            <person name="Elewa A."/>
            <person name="Iarovenko S."/>
            <person name="Subramanian E."/>
            <person name="Araus A.J."/>
            <person name="Petzold A."/>
            <person name="Susuki M."/>
            <person name="Suzuki K.-i.T."/>
            <person name="Hayashi T."/>
            <person name="Toyoda A."/>
            <person name="Oliveira C."/>
            <person name="Osipova E."/>
            <person name="Leigh N.D."/>
            <person name="Simon A."/>
            <person name="Yun M.H."/>
        </authorList>
    </citation>
    <scope>NUCLEOTIDE SEQUENCE</scope>
    <source>
        <strain evidence="2">20211129_DDA</strain>
        <tissue evidence="2">Liver</tissue>
    </source>
</reference>
<evidence type="ECO:0000313" key="3">
    <source>
        <dbReference type="Proteomes" id="UP001066276"/>
    </source>
</evidence>
<proteinExistence type="predicted"/>
<keyword evidence="3" id="KW-1185">Reference proteome</keyword>
<evidence type="ECO:0000313" key="2">
    <source>
        <dbReference type="EMBL" id="KAJ1170597.1"/>
    </source>
</evidence>
<dbReference type="AlphaFoldDB" id="A0AAV7T3M2"/>
<gene>
    <name evidence="2" type="ORF">NDU88_002470</name>
</gene>
<evidence type="ECO:0000256" key="1">
    <source>
        <dbReference type="SAM" id="MobiDB-lite"/>
    </source>
</evidence>
<sequence length="238" mass="24812">MWSAVAGTARWGPYFSGPVPTRKDPPQVTFLSSLLQTPKQRRCVGIPHQGAASKSSTAVGLRQRLPGGSPSRVQATQGASLVTSRPGSPWVPTGTSAVGARPNLHPAGKPALFPGCPTLSAAHCVSLTHSCPAGALLCHRGGPLAFTAVSLLPSPKPVKANTQRPRRAPMPACPSPLVQLDHLRNPEPLRRRGVNPGGPATIPTSQLLVPQMIRERPLPAPRLHPSAVAQAHLSAGLT</sequence>
<organism evidence="2 3">
    <name type="scientific">Pleurodeles waltl</name>
    <name type="common">Iberian ribbed newt</name>
    <dbReference type="NCBI Taxonomy" id="8319"/>
    <lineage>
        <taxon>Eukaryota</taxon>
        <taxon>Metazoa</taxon>
        <taxon>Chordata</taxon>
        <taxon>Craniata</taxon>
        <taxon>Vertebrata</taxon>
        <taxon>Euteleostomi</taxon>
        <taxon>Amphibia</taxon>
        <taxon>Batrachia</taxon>
        <taxon>Caudata</taxon>
        <taxon>Salamandroidea</taxon>
        <taxon>Salamandridae</taxon>
        <taxon>Pleurodelinae</taxon>
        <taxon>Pleurodeles</taxon>
    </lineage>
</organism>
<feature type="compositionally biased region" description="Polar residues" evidence="1">
    <location>
        <begin position="71"/>
        <end position="86"/>
    </location>
</feature>